<dbReference type="RefSeq" id="WP_168836581.1">
    <property type="nucleotide sequence ID" value="NZ_JABAIK010000010.1"/>
</dbReference>
<keyword evidence="4" id="KW-1185">Reference proteome</keyword>
<dbReference type="PANTHER" id="PTHR40278">
    <property type="entry name" value="DNA UTILIZATION PROTEIN HOFN"/>
    <property type="match status" value="1"/>
</dbReference>
<comment type="caution">
    <text evidence="3">The sequence shown here is derived from an EMBL/GenBank/DDBJ whole genome shotgun (WGS) entry which is preliminary data.</text>
</comment>
<dbReference type="Pfam" id="PF05137">
    <property type="entry name" value="PilN"/>
    <property type="match status" value="1"/>
</dbReference>
<dbReference type="InterPro" id="IPR007813">
    <property type="entry name" value="PilN"/>
</dbReference>
<dbReference type="GO" id="GO:0043107">
    <property type="term" value="P:type IV pilus-dependent motility"/>
    <property type="evidence" value="ECO:0007669"/>
    <property type="project" value="TreeGrafter"/>
</dbReference>
<reference evidence="3 4" key="1">
    <citation type="submission" date="2020-04" db="EMBL/GenBank/DDBJ databases">
        <title>Vibrio sp. SM6, a novel species isolated from seawater.</title>
        <authorList>
            <person name="Wang X."/>
        </authorList>
    </citation>
    <scope>NUCLEOTIDE SEQUENCE [LARGE SCALE GENOMIC DNA]</scope>
    <source>
        <strain evidence="3 4">SM6</strain>
    </source>
</reference>
<protein>
    <submittedName>
        <fullName evidence="3">Pilus assembly protein PilN</fullName>
    </submittedName>
</protein>
<proteinExistence type="predicted"/>
<dbReference type="Proteomes" id="UP000535589">
    <property type="component" value="Unassembled WGS sequence"/>
</dbReference>
<feature type="region of interest" description="Disordered" evidence="1">
    <location>
        <begin position="191"/>
        <end position="229"/>
    </location>
</feature>
<evidence type="ECO:0000256" key="1">
    <source>
        <dbReference type="SAM" id="MobiDB-lite"/>
    </source>
</evidence>
<dbReference type="InterPro" id="IPR052534">
    <property type="entry name" value="Extracell_DNA_Util/SecSys_Comp"/>
</dbReference>
<sequence>MHLDINLLPWRTLARKAQAQRFAIQLAGVCALALVSQWLVGMYLTGQQQQQKERNDYLQAHIAQLERRIGTMKVAQAEHSAVYSRLQAVAPLQQARSNVTQLMSLLQQMVPTGVYLDEIKLREQKVTLRGIGESYAQITALLDNLERAERVKQVEMHSIVRKSTRFGEDYQTFVVSFVFSWQVDEVDQVDQVDQGDKGSKATPSHEPQPLQAPGLVQRTSRAGMERKHG</sequence>
<keyword evidence="2" id="KW-1133">Transmembrane helix</keyword>
<accession>A0A7X8TSJ0</accession>
<keyword evidence="2" id="KW-0812">Transmembrane</keyword>
<feature type="transmembrane region" description="Helical" evidence="2">
    <location>
        <begin position="22"/>
        <end position="44"/>
    </location>
</feature>
<organism evidence="3 4">
    <name type="scientific">Vibrio agarilyticus</name>
    <dbReference type="NCBI Taxonomy" id="2726741"/>
    <lineage>
        <taxon>Bacteria</taxon>
        <taxon>Pseudomonadati</taxon>
        <taxon>Pseudomonadota</taxon>
        <taxon>Gammaproteobacteria</taxon>
        <taxon>Vibrionales</taxon>
        <taxon>Vibrionaceae</taxon>
        <taxon>Vibrio</taxon>
    </lineage>
</organism>
<dbReference type="PANTHER" id="PTHR40278:SF2">
    <property type="entry name" value="TYPE IV PILUS INNER MEMBRANE COMPONENT PILN"/>
    <property type="match status" value="1"/>
</dbReference>
<evidence type="ECO:0000256" key="2">
    <source>
        <dbReference type="SAM" id="Phobius"/>
    </source>
</evidence>
<dbReference type="GO" id="GO:0043683">
    <property type="term" value="P:type IV pilus assembly"/>
    <property type="evidence" value="ECO:0007669"/>
    <property type="project" value="TreeGrafter"/>
</dbReference>
<gene>
    <name evidence="3" type="ORF">HGP28_11325</name>
</gene>
<dbReference type="AlphaFoldDB" id="A0A7X8TSJ0"/>
<name>A0A7X8TSJ0_9VIBR</name>
<evidence type="ECO:0000313" key="4">
    <source>
        <dbReference type="Proteomes" id="UP000535589"/>
    </source>
</evidence>
<keyword evidence="2" id="KW-0472">Membrane</keyword>
<evidence type="ECO:0000313" key="3">
    <source>
        <dbReference type="EMBL" id="NLS13483.1"/>
    </source>
</evidence>
<dbReference type="EMBL" id="JABAIK010000010">
    <property type="protein sequence ID" value="NLS13483.1"/>
    <property type="molecule type" value="Genomic_DNA"/>
</dbReference>